<protein>
    <recommendedName>
        <fullName evidence="5">Acetylornithine aminotransferase</fullName>
        <shortName evidence="5">ACOAT</shortName>
        <ecNumber evidence="5">2.6.1.11</ecNumber>
    </recommendedName>
</protein>
<comment type="miscellaneous">
    <text evidence="5">May also have succinyldiaminopimelate aminotransferase activity, thus carrying out the corresponding step in lysine biosynthesis.</text>
</comment>
<dbReference type="GO" id="GO:0006526">
    <property type="term" value="P:L-arginine biosynthetic process"/>
    <property type="evidence" value="ECO:0007669"/>
    <property type="project" value="UniProtKB-UniRule"/>
</dbReference>
<keyword evidence="5" id="KW-0055">Arginine biosynthesis</keyword>
<dbReference type="Gene3D" id="3.90.1150.10">
    <property type="entry name" value="Aspartate Aminotransferase, domain 1"/>
    <property type="match status" value="1"/>
</dbReference>
<name>A0A133KLZ8_HEYCO</name>
<keyword evidence="2 5" id="KW-0028">Amino-acid biosynthesis</keyword>
<dbReference type="EC" id="2.6.1.11" evidence="5"/>
<evidence type="ECO:0000256" key="3">
    <source>
        <dbReference type="ARBA" id="ARBA00022679"/>
    </source>
</evidence>
<dbReference type="AlphaFoldDB" id="A0A133KLZ8"/>
<evidence type="ECO:0000256" key="4">
    <source>
        <dbReference type="ARBA" id="ARBA00022898"/>
    </source>
</evidence>
<dbReference type="InterPro" id="IPR015421">
    <property type="entry name" value="PyrdxlP-dep_Trfase_major"/>
</dbReference>
<feature type="binding site" evidence="5">
    <location>
        <position position="277"/>
    </location>
    <ligand>
        <name>N(2)-acetyl-L-ornithine</name>
        <dbReference type="ChEBI" id="CHEBI:57805"/>
    </ligand>
</feature>
<feature type="modified residue" description="N6-(pyridoxal phosphate)lysine" evidence="5">
    <location>
        <position position="249"/>
    </location>
</feature>
<dbReference type="FunFam" id="3.40.640.10:FF:000004">
    <property type="entry name" value="Acetylornithine aminotransferase"/>
    <property type="match status" value="1"/>
</dbReference>
<dbReference type="UniPathway" id="UPA00068">
    <property type="reaction ID" value="UER00109"/>
</dbReference>
<keyword evidence="5" id="KW-0963">Cytoplasm</keyword>
<comment type="subcellular location">
    <subcellularLocation>
        <location evidence="5">Cytoplasm</location>
    </subcellularLocation>
</comment>
<dbReference type="CDD" id="cd00610">
    <property type="entry name" value="OAT_like"/>
    <property type="match status" value="1"/>
</dbReference>
<comment type="subunit">
    <text evidence="5">Homodimer.</text>
</comment>
<accession>A0A133KLZ8</accession>
<feature type="binding site" evidence="5">
    <location>
        <begin position="104"/>
        <end position="105"/>
    </location>
    <ligand>
        <name>pyridoxal 5'-phosphate</name>
        <dbReference type="ChEBI" id="CHEBI:597326"/>
    </ligand>
</feature>
<comment type="pathway">
    <text evidence="5">Amino-acid biosynthesis; L-arginine biosynthesis; N(2)-acetyl-L-ornithine from L-glutamate: step 4/4.</text>
</comment>
<dbReference type="GO" id="GO:0042802">
    <property type="term" value="F:identical protein binding"/>
    <property type="evidence" value="ECO:0007669"/>
    <property type="project" value="TreeGrafter"/>
</dbReference>
<dbReference type="InterPro" id="IPR015422">
    <property type="entry name" value="PyrdxlP-dep_Trfase_small"/>
</dbReference>
<keyword evidence="1 5" id="KW-0032">Aminotransferase</keyword>
<feature type="binding site" evidence="5">
    <location>
        <begin position="220"/>
        <end position="223"/>
    </location>
    <ligand>
        <name>pyridoxal 5'-phosphate</name>
        <dbReference type="ChEBI" id="CHEBI:597326"/>
    </ligand>
</feature>
<dbReference type="GO" id="GO:0030170">
    <property type="term" value="F:pyridoxal phosphate binding"/>
    <property type="evidence" value="ECO:0007669"/>
    <property type="project" value="InterPro"/>
</dbReference>
<organism evidence="6 7">
    <name type="scientific">Heyndrickxia coagulans</name>
    <name type="common">Weizmannia coagulans</name>
    <dbReference type="NCBI Taxonomy" id="1398"/>
    <lineage>
        <taxon>Bacteria</taxon>
        <taxon>Bacillati</taxon>
        <taxon>Bacillota</taxon>
        <taxon>Bacilli</taxon>
        <taxon>Bacillales</taxon>
        <taxon>Bacillaceae</taxon>
        <taxon>Heyndrickxia</taxon>
    </lineage>
</organism>
<dbReference type="Pfam" id="PF00202">
    <property type="entry name" value="Aminotran_3"/>
    <property type="match status" value="1"/>
</dbReference>
<feature type="binding site" evidence="5">
    <location>
        <position position="138"/>
    </location>
    <ligand>
        <name>N(2)-acetyl-L-ornithine</name>
        <dbReference type="ChEBI" id="CHEBI:57805"/>
    </ligand>
</feature>
<keyword evidence="4 5" id="KW-0663">Pyridoxal phosphate</keyword>
<dbReference type="InterPro" id="IPR049704">
    <property type="entry name" value="Aminotrans_3_PPA_site"/>
</dbReference>
<keyword evidence="3 5" id="KW-0808">Transferase</keyword>
<dbReference type="EMBL" id="LRPN01000091">
    <property type="protein sequence ID" value="KWZ80487.1"/>
    <property type="molecule type" value="Genomic_DNA"/>
</dbReference>
<feature type="binding site" evidence="5">
    <location>
        <position position="135"/>
    </location>
    <ligand>
        <name>pyridoxal 5'-phosphate</name>
        <dbReference type="ChEBI" id="CHEBI:597326"/>
    </ligand>
</feature>
<comment type="caution">
    <text evidence="6">The sequence shown here is derived from an EMBL/GenBank/DDBJ whole genome shotgun (WGS) entry which is preliminary data.</text>
</comment>
<comment type="catalytic activity">
    <reaction evidence="5">
        <text>N(2)-acetyl-L-ornithine + 2-oxoglutarate = N-acetyl-L-glutamate 5-semialdehyde + L-glutamate</text>
        <dbReference type="Rhea" id="RHEA:18049"/>
        <dbReference type="ChEBI" id="CHEBI:16810"/>
        <dbReference type="ChEBI" id="CHEBI:29123"/>
        <dbReference type="ChEBI" id="CHEBI:29985"/>
        <dbReference type="ChEBI" id="CHEBI:57805"/>
        <dbReference type="EC" id="2.6.1.11"/>
    </reaction>
</comment>
<dbReference type="HAMAP" id="MF_01107">
    <property type="entry name" value="ArgD_aminotrans_3"/>
    <property type="match status" value="1"/>
</dbReference>
<dbReference type="SUPFAM" id="SSF53383">
    <property type="entry name" value="PLP-dependent transferases"/>
    <property type="match status" value="1"/>
</dbReference>
<dbReference type="InterPro" id="IPR004636">
    <property type="entry name" value="AcOrn/SuccOrn_fam"/>
</dbReference>
<comment type="cofactor">
    <cofactor evidence="5">
        <name>pyridoxal 5'-phosphate</name>
        <dbReference type="ChEBI" id="CHEBI:597326"/>
    </cofactor>
    <text evidence="5">Binds 1 pyridoxal phosphate per subunit.</text>
</comment>
<dbReference type="InterPro" id="IPR015424">
    <property type="entry name" value="PyrdxlP-dep_Trfase"/>
</dbReference>
<evidence type="ECO:0000313" key="6">
    <source>
        <dbReference type="EMBL" id="KWZ80487.1"/>
    </source>
</evidence>
<dbReference type="Proteomes" id="UP000070376">
    <property type="component" value="Unassembled WGS sequence"/>
</dbReference>
<evidence type="ECO:0000256" key="5">
    <source>
        <dbReference type="HAMAP-Rule" id="MF_01107"/>
    </source>
</evidence>
<dbReference type="InterPro" id="IPR005814">
    <property type="entry name" value="Aminotrans_3"/>
</dbReference>
<dbReference type="NCBIfam" id="NF002797">
    <property type="entry name" value="PRK02936.1"/>
    <property type="match status" value="1"/>
</dbReference>
<gene>
    <name evidence="5" type="primary">argD</name>
    <name evidence="6" type="ORF">HMPREF3213_02287</name>
</gene>
<dbReference type="RefSeq" id="WP_061086938.1">
    <property type="nucleotide sequence ID" value="NZ_KQ955860.1"/>
</dbReference>
<proteinExistence type="inferred from homology"/>
<dbReference type="PROSITE" id="PS00600">
    <property type="entry name" value="AA_TRANSFER_CLASS_3"/>
    <property type="match status" value="1"/>
</dbReference>
<dbReference type="PANTHER" id="PTHR11986:SF79">
    <property type="entry name" value="ACETYLORNITHINE AMINOTRANSFERASE, MITOCHONDRIAL"/>
    <property type="match status" value="1"/>
</dbReference>
<evidence type="ECO:0000256" key="1">
    <source>
        <dbReference type="ARBA" id="ARBA00022576"/>
    </source>
</evidence>
<dbReference type="GO" id="GO:0003992">
    <property type="term" value="F:N2-acetyl-L-ornithine:2-oxoglutarate 5-aminotransferase activity"/>
    <property type="evidence" value="ECO:0007669"/>
    <property type="project" value="UniProtKB-UniRule"/>
</dbReference>
<dbReference type="PATRIC" id="fig|1398.22.peg.2293"/>
<reference evidence="7" key="1">
    <citation type="submission" date="2016-01" db="EMBL/GenBank/DDBJ databases">
        <authorList>
            <person name="Mitreva M."/>
            <person name="Pepin K.H."/>
            <person name="Mihindukulasuriya K.A."/>
            <person name="Fulton R."/>
            <person name="Fronick C."/>
            <person name="O'Laughlin M."/>
            <person name="Miner T."/>
            <person name="Herter B."/>
            <person name="Rosa B.A."/>
            <person name="Cordes M."/>
            <person name="Tomlinson C."/>
            <person name="Wollam A."/>
            <person name="Palsikar V.B."/>
            <person name="Mardis E.R."/>
            <person name="Wilson R.K."/>
        </authorList>
    </citation>
    <scope>NUCLEOTIDE SEQUENCE [LARGE SCALE GENOMIC DNA]</scope>
    <source>
        <strain evidence="7">GED7749B</strain>
    </source>
</reference>
<dbReference type="PANTHER" id="PTHR11986">
    <property type="entry name" value="AMINOTRANSFERASE CLASS III"/>
    <property type="match status" value="1"/>
</dbReference>
<dbReference type="NCBIfam" id="NF002325">
    <property type="entry name" value="PRK01278.1"/>
    <property type="match status" value="1"/>
</dbReference>
<comment type="similarity">
    <text evidence="5">Belongs to the class-III pyridoxal-phosphate-dependent aminotransferase family. ArgD subfamily.</text>
</comment>
<evidence type="ECO:0000313" key="7">
    <source>
        <dbReference type="Proteomes" id="UP000070376"/>
    </source>
</evidence>
<feature type="binding site" evidence="5">
    <location>
        <position position="278"/>
    </location>
    <ligand>
        <name>pyridoxal 5'-phosphate</name>
        <dbReference type="ChEBI" id="CHEBI:597326"/>
    </ligand>
</feature>
<dbReference type="InterPro" id="IPR050103">
    <property type="entry name" value="Class-III_PLP-dep_AT"/>
</dbReference>
<dbReference type="Gene3D" id="3.40.640.10">
    <property type="entry name" value="Type I PLP-dependent aspartate aminotransferase-like (Major domain)"/>
    <property type="match status" value="1"/>
</dbReference>
<evidence type="ECO:0000256" key="2">
    <source>
        <dbReference type="ARBA" id="ARBA00022605"/>
    </source>
</evidence>
<dbReference type="PIRSF" id="PIRSF000521">
    <property type="entry name" value="Transaminase_4ab_Lys_Orn"/>
    <property type="match status" value="1"/>
</dbReference>
<sequence length="398" mass="43515">MDKMAQTVKKQALMQTYSRTPVKFVKGKGSYVWDENGEKYLDFTSGIAVCNLGHVPEKVKTKVAGQLDQIWHTSNLFEIGPQEELAEKLAAQSVFDRVFFANSGAEANEAAIKLARLDAKKRGKSGPIVTFKASFHGRTLGTLSATAQEKIQHGFEPLVPGFTYLPFNDITALRDLEKLKPIAVMFELIQGEGGVIPAEQEWVDALVRACRENDCLIIVDEVQTGMGRTGTLFAYEQYGFEPDIMTLAKGLGSGIPIGAMLAKEKIAQSFTPGTHGSTFGGNPLSATAGLATLETFAEENIIEYVQKQSIDFWAKLEDLKTQFSFIKEIRGKGLMAGLETEMEAAKITRAALAEHLLVLTAGPHVVRLLPPLVITEKETALFAEKIKAVFTKASQNNL</sequence>
<dbReference type="GO" id="GO:0005737">
    <property type="term" value="C:cytoplasm"/>
    <property type="evidence" value="ECO:0007669"/>
    <property type="project" value="UniProtKB-SubCell"/>
</dbReference>
<dbReference type="NCBIfam" id="TIGR00707">
    <property type="entry name" value="argD"/>
    <property type="match status" value="1"/>
</dbReference>